<dbReference type="NCBIfam" id="TIGR02937">
    <property type="entry name" value="sigma70-ECF"/>
    <property type="match status" value="1"/>
</dbReference>
<dbReference type="Pfam" id="PF04542">
    <property type="entry name" value="Sigma70_r2"/>
    <property type="match status" value="1"/>
</dbReference>
<protein>
    <submittedName>
        <fullName evidence="9">Sigma-70 family RNA polymerase sigma factor</fullName>
    </submittedName>
</protein>
<dbReference type="InterPro" id="IPR014284">
    <property type="entry name" value="RNA_pol_sigma-70_dom"/>
</dbReference>
<dbReference type="SUPFAM" id="SSF54427">
    <property type="entry name" value="NTF2-like"/>
    <property type="match status" value="1"/>
</dbReference>
<feature type="domain" description="RNA polymerase sigma-70 region 2" evidence="6">
    <location>
        <begin position="19"/>
        <end position="86"/>
    </location>
</feature>
<dbReference type="Gene3D" id="3.10.450.50">
    <property type="match status" value="1"/>
</dbReference>
<dbReference type="InterPro" id="IPR013325">
    <property type="entry name" value="RNA_pol_sigma_r2"/>
</dbReference>
<dbReference type="Gene3D" id="1.10.10.10">
    <property type="entry name" value="Winged helix-like DNA-binding domain superfamily/Winged helix DNA-binding domain"/>
    <property type="match status" value="1"/>
</dbReference>
<reference evidence="9" key="1">
    <citation type="submission" date="2024-05" db="EMBL/GenBank/DDBJ databases">
        <authorList>
            <person name="Cai S.Y."/>
            <person name="Jin L.M."/>
            <person name="Li H.R."/>
        </authorList>
    </citation>
    <scope>NUCLEOTIDE SEQUENCE</scope>
    <source>
        <strain evidence="9">A5-74</strain>
    </source>
</reference>
<dbReference type="GO" id="GO:0003677">
    <property type="term" value="F:DNA binding"/>
    <property type="evidence" value="ECO:0007669"/>
    <property type="project" value="InterPro"/>
</dbReference>
<proteinExistence type="inferred from homology"/>
<dbReference type="Pfam" id="PF12680">
    <property type="entry name" value="SnoaL_2"/>
    <property type="match status" value="1"/>
</dbReference>
<accession>A0AAU8DVJ2</accession>
<evidence type="ECO:0000313" key="9">
    <source>
        <dbReference type="EMBL" id="XCG65907.1"/>
    </source>
</evidence>
<dbReference type="PANTHER" id="PTHR43133">
    <property type="entry name" value="RNA POLYMERASE ECF-TYPE SIGMA FACTO"/>
    <property type="match status" value="1"/>
</dbReference>
<feature type="domain" description="RNA polymerase sigma factor 70 region 4 type 2" evidence="7">
    <location>
        <begin position="141"/>
        <end position="193"/>
    </location>
</feature>
<dbReference type="GO" id="GO:0006352">
    <property type="term" value="P:DNA-templated transcription initiation"/>
    <property type="evidence" value="ECO:0007669"/>
    <property type="project" value="InterPro"/>
</dbReference>
<dbReference type="AlphaFoldDB" id="A0AAU8DVJ2"/>
<dbReference type="Gene3D" id="1.10.1740.10">
    <property type="match status" value="1"/>
</dbReference>
<evidence type="ECO:0000259" key="6">
    <source>
        <dbReference type="Pfam" id="PF04542"/>
    </source>
</evidence>
<dbReference type="NCBIfam" id="NF006089">
    <property type="entry name" value="PRK08241.1"/>
    <property type="match status" value="1"/>
</dbReference>
<dbReference type="SUPFAM" id="SSF88946">
    <property type="entry name" value="Sigma2 domain of RNA polymerase sigma factors"/>
    <property type="match status" value="1"/>
</dbReference>
<dbReference type="InterPro" id="IPR013324">
    <property type="entry name" value="RNA_pol_sigma_r3/r4-like"/>
</dbReference>
<keyword evidence="5" id="KW-0804">Transcription</keyword>
<dbReference type="InterPro" id="IPR013249">
    <property type="entry name" value="RNA_pol_sigma70_r4_t2"/>
</dbReference>
<evidence type="ECO:0000259" key="8">
    <source>
        <dbReference type="Pfam" id="PF12680"/>
    </source>
</evidence>
<dbReference type="GO" id="GO:0016987">
    <property type="term" value="F:sigma factor activity"/>
    <property type="evidence" value="ECO:0007669"/>
    <property type="project" value="UniProtKB-KW"/>
</dbReference>
<keyword evidence="3" id="KW-0805">Transcription regulation</keyword>
<keyword evidence="4" id="KW-0731">Sigma factor</keyword>
<dbReference type="InterPro" id="IPR036388">
    <property type="entry name" value="WH-like_DNA-bd_sf"/>
</dbReference>
<gene>
    <name evidence="9" type="ORF">ABLG96_14045</name>
</gene>
<evidence type="ECO:0000256" key="2">
    <source>
        <dbReference type="ARBA" id="ARBA00011344"/>
    </source>
</evidence>
<dbReference type="EMBL" id="CP159218">
    <property type="protein sequence ID" value="XCG65907.1"/>
    <property type="molecule type" value="Genomic_DNA"/>
</dbReference>
<dbReference type="InterPro" id="IPR032710">
    <property type="entry name" value="NTF2-like_dom_sf"/>
</dbReference>
<dbReference type="Pfam" id="PF08281">
    <property type="entry name" value="Sigma70_r4_2"/>
    <property type="match status" value="1"/>
</dbReference>
<dbReference type="InterPro" id="IPR039425">
    <property type="entry name" value="RNA_pol_sigma-70-like"/>
</dbReference>
<evidence type="ECO:0000259" key="7">
    <source>
        <dbReference type="Pfam" id="PF08281"/>
    </source>
</evidence>
<evidence type="ECO:0000256" key="3">
    <source>
        <dbReference type="ARBA" id="ARBA00023015"/>
    </source>
</evidence>
<comment type="similarity">
    <text evidence="1">Belongs to the sigma-70 factor family. ECF subfamily.</text>
</comment>
<dbReference type="InterPro" id="IPR014305">
    <property type="entry name" value="RNA_pol_sigma-G_actinobac"/>
</dbReference>
<evidence type="ECO:0000256" key="5">
    <source>
        <dbReference type="ARBA" id="ARBA00023163"/>
    </source>
</evidence>
<dbReference type="InterPro" id="IPR007627">
    <property type="entry name" value="RNA_pol_sigma70_r2"/>
</dbReference>
<dbReference type="RefSeq" id="WP_353651511.1">
    <property type="nucleotide sequence ID" value="NZ_CP159218.1"/>
</dbReference>
<dbReference type="CDD" id="cd06171">
    <property type="entry name" value="Sigma70_r4"/>
    <property type="match status" value="1"/>
</dbReference>
<comment type="subunit">
    <text evidence="2">Interacts transiently with the RNA polymerase catalytic core formed by RpoA, RpoB, RpoC and RpoZ (2 alpha, 1 beta, 1 beta' and 1 omega subunit) to form the RNA polymerase holoenzyme that can initiate transcription.</text>
</comment>
<dbReference type="NCBIfam" id="TIGR02960">
    <property type="entry name" value="SigX5"/>
    <property type="match status" value="1"/>
</dbReference>
<dbReference type="SUPFAM" id="SSF88659">
    <property type="entry name" value="Sigma3 and sigma4 domains of RNA polymerase sigma factors"/>
    <property type="match status" value="1"/>
</dbReference>
<name>A0AAU8DVJ2_9ACTN</name>
<feature type="domain" description="SnoaL-like" evidence="8">
    <location>
        <begin position="216"/>
        <end position="308"/>
    </location>
</feature>
<evidence type="ECO:0000256" key="1">
    <source>
        <dbReference type="ARBA" id="ARBA00010641"/>
    </source>
</evidence>
<sequence>MTSPAPAEEDMTQTTQQSLAEEFRTELVGFCYRFLGSWSEAEDAVQETMLRAWQRADSFQGRSSLRTWVYRIATNICLDLVKAPQRRALPVDLTAAGQAPDDPTTLRTLPESTWISPFADHRLPIPADPAAVAEQRDSVRLAFIAALQTLPPKQRAVLILRDVLDWSAAECAELLRLSVASVNSALARSRASCAAADRTRALPTPTEEADLRLLSSYLAAFERYDIDALIALLTQDAEFSMPPYLLWMHGTDAIRAWWDGPGRICEGSRCLITRANGRPAMAVYHAVAADRWAPFAIHVLDVRDGAISAITHFMDTTAFAQFGLPPELGRE</sequence>
<dbReference type="InterPro" id="IPR037401">
    <property type="entry name" value="SnoaL-like"/>
</dbReference>
<evidence type="ECO:0000256" key="4">
    <source>
        <dbReference type="ARBA" id="ARBA00023082"/>
    </source>
</evidence>
<organism evidence="9">
    <name type="scientific">Nakamurella sp. A5-74</name>
    <dbReference type="NCBI Taxonomy" id="3158264"/>
    <lineage>
        <taxon>Bacteria</taxon>
        <taxon>Bacillati</taxon>
        <taxon>Actinomycetota</taxon>
        <taxon>Actinomycetes</taxon>
        <taxon>Nakamurellales</taxon>
        <taxon>Nakamurellaceae</taxon>
        <taxon>Nakamurella</taxon>
    </lineage>
</organism>
<dbReference type="PANTHER" id="PTHR43133:SF65">
    <property type="entry name" value="ECF RNA POLYMERASE SIGMA FACTOR SIGG"/>
    <property type="match status" value="1"/>
</dbReference>